<gene>
    <name evidence="6" type="ORF">GXW71_13590</name>
</gene>
<comment type="similarity">
    <text evidence="2">Belongs to the polysaccharide deacetylase family.</text>
</comment>
<dbReference type="InterPro" id="IPR045235">
    <property type="entry name" value="PuuE_HpPgdA-like"/>
</dbReference>
<dbReference type="InterPro" id="IPR011330">
    <property type="entry name" value="Glyco_hydro/deAcase_b/a-brl"/>
</dbReference>
<reference evidence="7" key="1">
    <citation type="journal article" date="2021" name="Syst. Appl. Microbiol.">
        <title>Roseomonas hellenica sp. nov., isolated from roots of wild-growing Alkanna tinctoria.</title>
        <authorList>
            <person name="Rat A."/>
            <person name="Naranjo H.D."/>
            <person name="Lebbe L."/>
            <person name="Cnockaert M."/>
            <person name="Krigas N."/>
            <person name="Grigoriadou K."/>
            <person name="Maloupa E."/>
            <person name="Willems A."/>
        </authorList>
    </citation>
    <scope>NUCLEOTIDE SEQUENCE [LARGE SCALE GENOMIC DNA]</scope>
    <source>
        <strain evidence="7">LMG 31523</strain>
    </source>
</reference>
<dbReference type="InterPro" id="IPR002509">
    <property type="entry name" value="NODB_dom"/>
</dbReference>
<feature type="domain" description="NodB homology" evidence="5">
    <location>
        <begin position="32"/>
        <end position="302"/>
    </location>
</feature>
<dbReference type="PANTHER" id="PTHR47561">
    <property type="entry name" value="POLYSACCHARIDE DEACETYLASE FAMILY PROTEIN (AFU_ORTHOLOGUE AFUA_6G05030)"/>
    <property type="match status" value="1"/>
</dbReference>
<dbReference type="SUPFAM" id="SSF88713">
    <property type="entry name" value="Glycoside hydrolase/deacetylase"/>
    <property type="match status" value="1"/>
</dbReference>
<dbReference type="Gene3D" id="3.20.20.370">
    <property type="entry name" value="Glycoside hydrolase/deacetylase"/>
    <property type="match status" value="1"/>
</dbReference>
<name>A0ABS5EYM8_9PROT</name>
<dbReference type="EMBL" id="JAAGBB010000014">
    <property type="protein sequence ID" value="MBR0665392.1"/>
    <property type="molecule type" value="Genomic_DNA"/>
</dbReference>
<comment type="function">
    <text evidence="1">Is involved in generating a small heat-stable compound (Nod), an acylated oligomer of N-acetylglucosamine, that stimulates mitosis in various plant protoplasts.</text>
</comment>
<evidence type="ECO:0000256" key="1">
    <source>
        <dbReference type="ARBA" id="ARBA00003236"/>
    </source>
</evidence>
<dbReference type="PROSITE" id="PS51677">
    <property type="entry name" value="NODB"/>
    <property type="match status" value="1"/>
</dbReference>
<comment type="caution">
    <text evidence="6">The sequence shown here is derived from an EMBL/GenBank/DDBJ whole genome shotgun (WGS) entry which is preliminary data.</text>
</comment>
<organism evidence="6 7">
    <name type="scientific">Plastoroseomonas hellenica</name>
    <dbReference type="NCBI Taxonomy" id="2687306"/>
    <lineage>
        <taxon>Bacteria</taxon>
        <taxon>Pseudomonadati</taxon>
        <taxon>Pseudomonadota</taxon>
        <taxon>Alphaproteobacteria</taxon>
        <taxon>Acetobacterales</taxon>
        <taxon>Acetobacteraceae</taxon>
        <taxon>Plastoroseomonas</taxon>
    </lineage>
</organism>
<dbReference type="Pfam" id="PF11959">
    <property type="entry name" value="DUF3473"/>
    <property type="match status" value="1"/>
</dbReference>
<accession>A0ABS5EYM8</accession>
<keyword evidence="7" id="KW-1185">Reference proteome</keyword>
<proteinExistence type="inferred from homology"/>
<dbReference type="RefSeq" id="WP_211853058.1">
    <property type="nucleotide sequence ID" value="NZ_JAAGBB010000014.1"/>
</dbReference>
<dbReference type="PANTHER" id="PTHR47561:SF1">
    <property type="entry name" value="POLYSACCHARIDE DEACETYLASE FAMILY PROTEIN (AFU_ORTHOLOGUE AFUA_6G05030)"/>
    <property type="match status" value="1"/>
</dbReference>
<evidence type="ECO:0000256" key="3">
    <source>
        <dbReference type="ARBA" id="ARBA00020071"/>
    </source>
</evidence>
<sequence length="302" mass="33112">MTASTGYQGYQAPSGQTRAATGAARLFAELPAELTFTVDVEPENPADDRDCVIMTRRLMDLLEAGGGHGTFFILGVLAARRPDLVQEIAARGHEVACHGLYHRALEHGSPATLLAELTEAKRLLEDLSGRPVLGFRAPMFSLTRRSAWAAAVLTEAGFRYSSSVVPAWNPMHGWPGAPRRPFRFASGLLEIPVPLGRLGPLGLPFLGGMYLRYLPPWRLRQFSEQNRDAQGLWSYCHPYDVDTARAGAGHSDRGLLARLFLRCNRDVAAPRLTGLLDGRQSRPFVERLDQLAADAPLFAGRL</sequence>
<evidence type="ECO:0000313" key="6">
    <source>
        <dbReference type="EMBL" id="MBR0665392.1"/>
    </source>
</evidence>
<dbReference type="Proteomes" id="UP001196870">
    <property type="component" value="Unassembled WGS sequence"/>
</dbReference>
<protein>
    <recommendedName>
        <fullName evidence="3">Chitooligosaccharide deacetylase</fullName>
    </recommendedName>
    <alternativeName>
        <fullName evidence="4">Nodulation protein B</fullName>
    </alternativeName>
</protein>
<evidence type="ECO:0000313" key="7">
    <source>
        <dbReference type="Proteomes" id="UP001196870"/>
    </source>
</evidence>
<evidence type="ECO:0000259" key="5">
    <source>
        <dbReference type="PROSITE" id="PS51677"/>
    </source>
</evidence>
<dbReference type="CDD" id="cd10941">
    <property type="entry name" value="CE4_PuuE_HpPgdA_like_2"/>
    <property type="match status" value="1"/>
</dbReference>
<dbReference type="Pfam" id="PF01522">
    <property type="entry name" value="Polysacc_deac_1"/>
    <property type="match status" value="1"/>
</dbReference>
<dbReference type="InterPro" id="IPR022560">
    <property type="entry name" value="DUF3473"/>
</dbReference>
<evidence type="ECO:0000256" key="4">
    <source>
        <dbReference type="ARBA" id="ARBA00032976"/>
    </source>
</evidence>
<evidence type="ECO:0000256" key="2">
    <source>
        <dbReference type="ARBA" id="ARBA00010973"/>
    </source>
</evidence>